<accession>A0A5C4XSZ0</accession>
<feature type="transmembrane region" description="Helical" evidence="8">
    <location>
        <begin position="229"/>
        <end position="249"/>
    </location>
</feature>
<comment type="similarity">
    <text evidence="2">Belongs to the ABC-2 integral membrane protein family.</text>
</comment>
<evidence type="ECO:0000256" key="8">
    <source>
        <dbReference type="SAM" id="Phobius"/>
    </source>
</evidence>
<dbReference type="InterPro" id="IPR000412">
    <property type="entry name" value="ABC_2_transport"/>
</dbReference>
<evidence type="ECO:0000259" key="9">
    <source>
        <dbReference type="Pfam" id="PF01061"/>
    </source>
</evidence>
<feature type="transmembrane region" description="Helical" evidence="8">
    <location>
        <begin position="172"/>
        <end position="189"/>
    </location>
</feature>
<evidence type="ECO:0000313" key="11">
    <source>
        <dbReference type="Proteomes" id="UP000311605"/>
    </source>
</evidence>
<dbReference type="GO" id="GO:0015920">
    <property type="term" value="P:lipopolysaccharide transport"/>
    <property type="evidence" value="ECO:0007669"/>
    <property type="project" value="TreeGrafter"/>
</dbReference>
<dbReference type="PANTHER" id="PTHR30413">
    <property type="entry name" value="INNER MEMBRANE TRANSPORT PERMEASE"/>
    <property type="match status" value="1"/>
</dbReference>
<dbReference type="GO" id="GO:0043190">
    <property type="term" value="C:ATP-binding cassette (ABC) transporter complex"/>
    <property type="evidence" value="ECO:0007669"/>
    <property type="project" value="InterPro"/>
</dbReference>
<keyword evidence="6 8" id="KW-1133">Transmembrane helix</keyword>
<dbReference type="InterPro" id="IPR013525">
    <property type="entry name" value="ABC2_TM"/>
</dbReference>
<evidence type="ECO:0000256" key="4">
    <source>
        <dbReference type="ARBA" id="ARBA00022475"/>
    </source>
</evidence>
<dbReference type="PRINTS" id="PR00164">
    <property type="entry name" value="ABC2TRNSPORT"/>
</dbReference>
<keyword evidence="5 8" id="KW-0812">Transmembrane</keyword>
<proteinExistence type="inferred from homology"/>
<evidence type="ECO:0000256" key="6">
    <source>
        <dbReference type="ARBA" id="ARBA00022989"/>
    </source>
</evidence>
<reference evidence="10 11" key="1">
    <citation type="submission" date="2019-06" db="EMBL/GenBank/DDBJ databases">
        <title>The draft genome of Rhizobium smilacinae PTYR-5.</title>
        <authorList>
            <person name="Liu L."/>
            <person name="Li L."/>
            <person name="Zhang X."/>
        </authorList>
    </citation>
    <scope>NUCLEOTIDE SEQUENCE [LARGE SCALE GENOMIC DNA]</scope>
    <source>
        <strain evidence="10 11">PTYR-5</strain>
    </source>
</reference>
<evidence type="ECO:0000256" key="3">
    <source>
        <dbReference type="ARBA" id="ARBA00022448"/>
    </source>
</evidence>
<sequence length="256" mass="28044">MSHLATHARVVSALVMREMSTRFGAKPGGYLWAFLDPVSHIAFLSVIFMAIAHMPPLGTSFPLFFATGYIGFQFYQALAGYLNSAVSGNKALLSYPSVAPIDTVAARYVLQIVTTTIVAIGVLGYIVLTLRHPVAIHLPPLLEAMAAASLIALGGGLANTVLFTMYPIYEKLFAIVTRPLFLVSGIFYLPDSLPGFAKDVILFNPLAHIVMQFRTGFYPQYRAVGYDGFYVWSVAAGFMFIGLLLFTTCRARLRDR</sequence>
<evidence type="ECO:0000313" key="10">
    <source>
        <dbReference type="EMBL" id="TNM65814.1"/>
    </source>
</evidence>
<dbReference type="Proteomes" id="UP000311605">
    <property type="component" value="Unassembled WGS sequence"/>
</dbReference>
<protein>
    <submittedName>
        <fullName evidence="10">ABC transporter permease</fullName>
    </submittedName>
</protein>
<dbReference type="Pfam" id="PF01061">
    <property type="entry name" value="ABC2_membrane"/>
    <property type="match status" value="1"/>
</dbReference>
<dbReference type="AlphaFoldDB" id="A0A5C4XSZ0"/>
<keyword evidence="4" id="KW-1003">Cell membrane</keyword>
<organism evidence="10 11">
    <name type="scientific">Aliirhizobium smilacinae</name>
    <dbReference type="NCBI Taxonomy" id="1395944"/>
    <lineage>
        <taxon>Bacteria</taxon>
        <taxon>Pseudomonadati</taxon>
        <taxon>Pseudomonadota</taxon>
        <taxon>Alphaproteobacteria</taxon>
        <taxon>Hyphomicrobiales</taxon>
        <taxon>Rhizobiaceae</taxon>
        <taxon>Aliirhizobium</taxon>
    </lineage>
</organism>
<evidence type="ECO:0000256" key="1">
    <source>
        <dbReference type="ARBA" id="ARBA00004429"/>
    </source>
</evidence>
<evidence type="ECO:0000256" key="2">
    <source>
        <dbReference type="ARBA" id="ARBA00007783"/>
    </source>
</evidence>
<keyword evidence="7 8" id="KW-0472">Membrane</keyword>
<feature type="domain" description="ABC-2 type transporter transmembrane" evidence="9">
    <location>
        <begin position="11"/>
        <end position="218"/>
    </location>
</feature>
<comment type="caution">
    <text evidence="10">The sequence shown here is derived from an EMBL/GenBank/DDBJ whole genome shotgun (WGS) entry which is preliminary data.</text>
</comment>
<dbReference type="RefSeq" id="WP_139674320.1">
    <property type="nucleotide sequence ID" value="NZ_VDMN01000001.1"/>
</dbReference>
<evidence type="ECO:0000256" key="5">
    <source>
        <dbReference type="ARBA" id="ARBA00022692"/>
    </source>
</evidence>
<feature type="transmembrane region" description="Helical" evidence="8">
    <location>
        <begin position="63"/>
        <end position="84"/>
    </location>
</feature>
<keyword evidence="11" id="KW-1185">Reference proteome</keyword>
<comment type="subcellular location">
    <subcellularLocation>
        <location evidence="1">Cell inner membrane</location>
        <topology evidence="1">Multi-pass membrane protein</topology>
    </subcellularLocation>
</comment>
<name>A0A5C4XSZ0_9HYPH</name>
<feature type="transmembrane region" description="Helical" evidence="8">
    <location>
        <begin position="140"/>
        <end position="166"/>
    </location>
</feature>
<keyword evidence="3" id="KW-0813">Transport</keyword>
<gene>
    <name evidence="10" type="ORF">FHP24_06140</name>
</gene>
<dbReference type="GO" id="GO:0140359">
    <property type="term" value="F:ABC-type transporter activity"/>
    <property type="evidence" value="ECO:0007669"/>
    <property type="project" value="InterPro"/>
</dbReference>
<dbReference type="OrthoDB" id="8479094at2"/>
<dbReference type="EMBL" id="VDMN01000001">
    <property type="protein sequence ID" value="TNM65814.1"/>
    <property type="molecule type" value="Genomic_DNA"/>
</dbReference>
<dbReference type="PANTHER" id="PTHR30413:SF8">
    <property type="entry name" value="TRANSPORT PERMEASE PROTEIN"/>
    <property type="match status" value="1"/>
</dbReference>
<feature type="transmembrane region" description="Helical" evidence="8">
    <location>
        <begin position="104"/>
        <end position="128"/>
    </location>
</feature>
<feature type="transmembrane region" description="Helical" evidence="8">
    <location>
        <begin position="29"/>
        <end position="51"/>
    </location>
</feature>
<evidence type="ECO:0000256" key="7">
    <source>
        <dbReference type="ARBA" id="ARBA00023136"/>
    </source>
</evidence>